<accession>A0A7H8USJ0</accession>
<dbReference type="Gene3D" id="2.40.50.100">
    <property type="match status" value="1"/>
</dbReference>
<evidence type="ECO:0000256" key="1">
    <source>
        <dbReference type="ARBA" id="ARBA00004167"/>
    </source>
</evidence>
<dbReference type="Gene3D" id="2.40.30.170">
    <property type="match status" value="1"/>
</dbReference>
<dbReference type="Proteomes" id="UP000509660">
    <property type="component" value="Chromosome"/>
</dbReference>
<evidence type="ECO:0000313" key="10">
    <source>
        <dbReference type="Proteomes" id="UP000509660"/>
    </source>
</evidence>
<evidence type="ECO:0000256" key="3">
    <source>
        <dbReference type="ARBA" id="ARBA00022692"/>
    </source>
</evidence>
<dbReference type="EMBL" id="CP055305">
    <property type="protein sequence ID" value="QLB41496.1"/>
    <property type="molecule type" value="Genomic_DNA"/>
</dbReference>
<dbReference type="KEGG" id="mpeg:HV560_00845"/>
<proteinExistence type="inferred from homology"/>
<dbReference type="AlphaFoldDB" id="A0A7H8USJ0"/>
<evidence type="ECO:0000313" key="8">
    <source>
        <dbReference type="EMBL" id="QLB39534.1"/>
    </source>
</evidence>
<dbReference type="InterPro" id="IPR058625">
    <property type="entry name" value="MdtA-like_BSH"/>
</dbReference>
<evidence type="ECO:0000256" key="4">
    <source>
        <dbReference type="ARBA" id="ARBA00022989"/>
    </source>
</evidence>
<dbReference type="InterPro" id="IPR058982">
    <property type="entry name" value="Beta-barrel_AprE"/>
</dbReference>
<evidence type="ECO:0000313" key="9">
    <source>
        <dbReference type="EMBL" id="QLB41496.1"/>
    </source>
</evidence>
<evidence type="ECO:0000259" key="7">
    <source>
        <dbReference type="Pfam" id="PF26002"/>
    </source>
</evidence>
<evidence type="ECO:0000313" key="11">
    <source>
        <dbReference type="Proteomes" id="UP000509784"/>
    </source>
</evidence>
<dbReference type="PRINTS" id="PR01490">
    <property type="entry name" value="RTXTOXIND"/>
</dbReference>
<dbReference type="RefSeq" id="WP_176807431.1">
    <property type="nucleotide sequence ID" value="NZ_CP055302.1"/>
</dbReference>
<accession>A0A7H8ULH1</accession>
<evidence type="ECO:0000256" key="5">
    <source>
        <dbReference type="ARBA" id="ARBA00023136"/>
    </source>
</evidence>
<dbReference type="PANTHER" id="PTHR30386">
    <property type="entry name" value="MEMBRANE FUSION SUBUNIT OF EMRAB-TOLC MULTIDRUG EFFLUX PUMP"/>
    <property type="match status" value="1"/>
</dbReference>
<keyword evidence="4" id="KW-1133">Transmembrane helix</keyword>
<keyword evidence="10" id="KW-1185">Reference proteome</keyword>
<dbReference type="EMBL" id="CP055306">
    <property type="protein sequence ID" value="QLB39534.1"/>
    <property type="molecule type" value="Genomic_DNA"/>
</dbReference>
<dbReference type="SUPFAM" id="SSF111369">
    <property type="entry name" value="HlyD-like secretion proteins"/>
    <property type="match status" value="1"/>
</dbReference>
<evidence type="ECO:0000259" key="6">
    <source>
        <dbReference type="Pfam" id="PF25917"/>
    </source>
</evidence>
<protein>
    <submittedName>
        <fullName evidence="9">HlyD family efflux transporter periplasmic adaptor subunit</fullName>
    </submittedName>
</protein>
<feature type="domain" description="AprE-like beta-barrel" evidence="7">
    <location>
        <begin position="274"/>
        <end position="365"/>
    </location>
</feature>
<dbReference type="GO" id="GO:0016020">
    <property type="term" value="C:membrane"/>
    <property type="evidence" value="ECO:0007669"/>
    <property type="project" value="UniProtKB-SubCell"/>
</dbReference>
<sequence>MRDLTKEIKPPKKSNKLLWIIVCLLSALLVWSYLTQFSRVVRANGKVVSHERTQIVQNLEGGILTQLNVSEGDNIEAGQVLAELDTTRYQAQLEEIEKKIATFTLRKLRLQAESENAIIFDIPKGYQDTYPDLVEAEKSLLSRKVEEYLTRERNYESQISLKQKELTNLTRFENSGAVPKRDIIALQQALNNIRAEQENYFSDTHKKRAQELSEAVSQLALANESIKTVQDQIDRATIVSPSSGTVNLIHFNTIGSVVNPGQTILEIVPNNGNLLVEARVTPKDIGYVVPGMRASLKLTAYDYSIYGTMLGKVVKIGADTVPNKEERNAPPSYVVSLEISPDSLKQWQKKGLDIRTGMLVEAELEAGHMRIIDYIFRPILKARDALATI</sequence>
<evidence type="ECO:0000256" key="2">
    <source>
        <dbReference type="ARBA" id="ARBA00009477"/>
    </source>
</evidence>
<dbReference type="PANTHER" id="PTHR30386:SF26">
    <property type="entry name" value="TRANSPORT PROTEIN COMB"/>
    <property type="match status" value="1"/>
</dbReference>
<dbReference type="InterPro" id="IPR050739">
    <property type="entry name" value="MFP"/>
</dbReference>
<reference evidence="10 11" key="1">
    <citation type="submission" date="2020-06" db="EMBL/GenBank/DDBJ databases">
        <title>Mannheimia pernigra sp. nov. isolated from bovine respiratory tract.</title>
        <authorList>
            <person name="Kuhnert P."/>
            <person name="Akarsu-Egger H."/>
        </authorList>
    </citation>
    <scope>NUCLEOTIDE SEQUENCE [LARGE SCALE GENOMIC DNA]</scope>
    <source>
        <strain evidence="9 11">17CN0883</strain>
        <strain evidence="8 10">BNO311</strain>
    </source>
</reference>
<dbReference type="Proteomes" id="UP000509784">
    <property type="component" value="Chromosome"/>
</dbReference>
<comment type="subcellular location">
    <subcellularLocation>
        <location evidence="1">Membrane</location>
        <topology evidence="1">Single-pass membrane protein</topology>
    </subcellularLocation>
</comment>
<feature type="domain" description="Multidrug resistance protein MdtA-like barrel-sandwich hybrid" evidence="6">
    <location>
        <begin position="61"/>
        <end position="266"/>
    </location>
</feature>
<organism evidence="9 11">
    <name type="scientific">Mannheimia pernigra</name>
    <dbReference type="NCBI Taxonomy" id="111844"/>
    <lineage>
        <taxon>Bacteria</taxon>
        <taxon>Pseudomonadati</taxon>
        <taxon>Pseudomonadota</taxon>
        <taxon>Gammaproteobacteria</taxon>
        <taxon>Pasteurellales</taxon>
        <taxon>Pasteurellaceae</taxon>
        <taxon>Mannheimia</taxon>
    </lineage>
</organism>
<keyword evidence="5" id="KW-0472">Membrane</keyword>
<dbReference type="Pfam" id="PF26002">
    <property type="entry name" value="Beta-barrel_AprE"/>
    <property type="match status" value="1"/>
</dbReference>
<gene>
    <name evidence="8" type="ORF">HV559_00785</name>
    <name evidence="9" type="ORF">HV560_00845</name>
</gene>
<dbReference type="Pfam" id="PF25917">
    <property type="entry name" value="BSH_RND"/>
    <property type="match status" value="1"/>
</dbReference>
<comment type="similarity">
    <text evidence="2">Belongs to the membrane fusion protein (MFP) (TC 8.A.1) family.</text>
</comment>
<name>A0A7H8USJ0_9PAST</name>
<keyword evidence="3" id="KW-0812">Transmembrane</keyword>